<evidence type="ECO:0000259" key="1">
    <source>
        <dbReference type="PROSITE" id="PS50801"/>
    </source>
</evidence>
<evidence type="ECO:0000313" key="3">
    <source>
        <dbReference type="Proteomes" id="UP000619244"/>
    </source>
</evidence>
<dbReference type="EMBL" id="BMVU01000072">
    <property type="protein sequence ID" value="GGY10065.1"/>
    <property type="molecule type" value="Genomic_DNA"/>
</dbReference>
<sequence>MEQDLKARLVIHQVPTTQSRTLLRLAGKLNTHTTAQLFEIALQMARRPHDHRRLLLDLSAVTHCDNGSLFTLLGLCQALDIAGISTAISKTNHVVQTRITQTGLAHRLPRQAQSDTAIT</sequence>
<organism evidence="2 3">
    <name type="scientific">Streptomyces minutiscleroticus</name>
    <dbReference type="NCBI Taxonomy" id="68238"/>
    <lineage>
        <taxon>Bacteria</taxon>
        <taxon>Bacillati</taxon>
        <taxon>Actinomycetota</taxon>
        <taxon>Actinomycetes</taxon>
        <taxon>Kitasatosporales</taxon>
        <taxon>Streptomycetaceae</taxon>
        <taxon>Streptomyces</taxon>
    </lineage>
</organism>
<reference evidence="2" key="2">
    <citation type="submission" date="2020-09" db="EMBL/GenBank/DDBJ databases">
        <authorList>
            <person name="Sun Q."/>
            <person name="Ohkuma M."/>
        </authorList>
    </citation>
    <scope>NUCLEOTIDE SEQUENCE</scope>
    <source>
        <strain evidence="2">JCM 4790</strain>
    </source>
</reference>
<dbReference type="InterPro" id="IPR036513">
    <property type="entry name" value="STAS_dom_sf"/>
</dbReference>
<dbReference type="PROSITE" id="PS50801">
    <property type="entry name" value="STAS"/>
    <property type="match status" value="1"/>
</dbReference>
<evidence type="ECO:0000313" key="2">
    <source>
        <dbReference type="EMBL" id="GGY10065.1"/>
    </source>
</evidence>
<keyword evidence="3" id="KW-1185">Reference proteome</keyword>
<feature type="domain" description="STAS" evidence="1">
    <location>
        <begin position="10"/>
        <end position="119"/>
    </location>
</feature>
<dbReference type="InterPro" id="IPR002645">
    <property type="entry name" value="STAS_dom"/>
</dbReference>
<reference evidence="2" key="1">
    <citation type="journal article" date="2014" name="Int. J. Syst. Evol. Microbiol.">
        <title>Complete genome sequence of Corynebacterium casei LMG S-19264T (=DSM 44701T), isolated from a smear-ripened cheese.</title>
        <authorList>
            <consortium name="US DOE Joint Genome Institute (JGI-PGF)"/>
            <person name="Walter F."/>
            <person name="Albersmeier A."/>
            <person name="Kalinowski J."/>
            <person name="Ruckert C."/>
        </authorList>
    </citation>
    <scope>NUCLEOTIDE SEQUENCE</scope>
    <source>
        <strain evidence="2">JCM 4790</strain>
    </source>
</reference>
<gene>
    <name evidence="2" type="ORF">GCM10010358_73260</name>
</gene>
<dbReference type="AlphaFoldDB" id="A0A918P004"/>
<proteinExistence type="predicted"/>
<comment type="caution">
    <text evidence="2">The sequence shown here is derived from an EMBL/GenBank/DDBJ whole genome shotgun (WGS) entry which is preliminary data.</text>
</comment>
<dbReference type="Pfam" id="PF01740">
    <property type="entry name" value="STAS"/>
    <property type="match status" value="1"/>
</dbReference>
<dbReference type="Gene3D" id="3.30.750.24">
    <property type="entry name" value="STAS domain"/>
    <property type="match status" value="1"/>
</dbReference>
<protein>
    <recommendedName>
        <fullName evidence="1">STAS domain-containing protein</fullName>
    </recommendedName>
</protein>
<dbReference type="SUPFAM" id="SSF52091">
    <property type="entry name" value="SpoIIaa-like"/>
    <property type="match status" value="1"/>
</dbReference>
<accession>A0A918P004</accession>
<dbReference type="Proteomes" id="UP000619244">
    <property type="component" value="Unassembled WGS sequence"/>
</dbReference>
<name>A0A918P004_9ACTN</name>